<dbReference type="InterPro" id="IPR003131">
    <property type="entry name" value="T1-type_BTB"/>
</dbReference>
<dbReference type="EMBL" id="REGN01004921">
    <property type="protein sequence ID" value="RNA15585.1"/>
    <property type="molecule type" value="Genomic_DNA"/>
</dbReference>
<comment type="caution">
    <text evidence="2">The sequence shown here is derived from an EMBL/GenBank/DDBJ whole genome shotgun (WGS) entry which is preliminary data.</text>
</comment>
<proteinExistence type="predicted"/>
<evidence type="ECO:0000259" key="1">
    <source>
        <dbReference type="Pfam" id="PF02214"/>
    </source>
</evidence>
<dbReference type="Proteomes" id="UP000276133">
    <property type="component" value="Unassembled WGS sequence"/>
</dbReference>
<dbReference type="OrthoDB" id="2414723at2759"/>
<organism evidence="2 3">
    <name type="scientific">Brachionus plicatilis</name>
    <name type="common">Marine rotifer</name>
    <name type="synonym">Brachionus muelleri</name>
    <dbReference type="NCBI Taxonomy" id="10195"/>
    <lineage>
        <taxon>Eukaryota</taxon>
        <taxon>Metazoa</taxon>
        <taxon>Spiralia</taxon>
        <taxon>Gnathifera</taxon>
        <taxon>Rotifera</taxon>
        <taxon>Eurotatoria</taxon>
        <taxon>Monogononta</taxon>
        <taxon>Pseudotrocha</taxon>
        <taxon>Ploima</taxon>
        <taxon>Brachionidae</taxon>
        <taxon>Brachionus</taxon>
    </lineage>
</organism>
<name>A0A3M7QXA8_BRAPC</name>
<reference evidence="2 3" key="1">
    <citation type="journal article" date="2018" name="Sci. Rep.">
        <title>Genomic signatures of local adaptation to the degree of environmental predictability in rotifers.</title>
        <authorList>
            <person name="Franch-Gras L."/>
            <person name="Hahn C."/>
            <person name="Garcia-Roger E.M."/>
            <person name="Carmona M.J."/>
            <person name="Serra M."/>
            <person name="Gomez A."/>
        </authorList>
    </citation>
    <scope>NUCLEOTIDE SEQUENCE [LARGE SCALE GENOMIC DNA]</scope>
    <source>
        <strain evidence="2">HYR1</strain>
    </source>
</reference>
<dbReference type="InterPro" id="IPR011333">
    <property type="entry name" value="SKP1/BTB/POZ_sf"/>
</dbReference>
<dbReference type="SUPFAM" id="SSF54695">
    <property type="entry name" value="POZ domain"/>
    <property type="match status" value="1"/>
</dbReference>
<sequence>MENEKKRIDETCKSLSTIKESFEDKIEIIKNDFDCLINLANKMSLVDGFVKPKYDENKAIFIDRNSRYFECILDYLRMANTDFEYELASSIDKNELLKEGLVDLIEFSLNSISSEAIILKNKNAGGIQYIEELTKREKK</sequence>
<dbReference type="Gene3D" id="3.30.710.10">
    <property type="entry name" value="Potassium Channel Kv1.1, Chain A"/>
    <property type="match status" value="1"/>
</dbReference>
<accession>A0A3M7QXA8</accession>
<dbReference type="GO" id="GO:0051260">
    <property type="term" value="P:protein homooligomerization"/>
    <property type="evidence" value="ECO:0007669"/>
    <property type="project" value="InterPro"/>
</dbReference>
<feature type="domain" description="Potassium channel tetramerisation-type BTB" evidence="1">
    <location>
        <begin position="50"/>
        <end position="79"/>
    </location>
</feature>
<evidence type="ECO:0000313" key="2">
    <source>
        <dbReference type="EMBL" id="RNA15585.1"/>
    </source>
</evidence>
<protein>
    <recommendedName>
        <fullName evidence="1">Potassium channel tetramerisation-type BTB domain-containing protein</fullName>
    </recommendedName>
</protein>
<dbReference type="AlphaFoldDB" id="A0A3M7QXA8"/>
<keyword evidence="3" id="KW-1185">Reference proteome</keyword>
<evidence type="ECO:0000313" key="3">
    <source>
        <dbReference type="Proteomes" id="UP000276133"/>
    </source>
</evidence>
<gene>
    <name evidence="2" type="ORF">BpHYR1_041066</name>
</gene>
<dbReference type="Pfam" id="PF02214">
    <property type="entry name" value="BTB_2"/>
    <property type="match status" value="1"/>
</dbReference>